<dbReference type="EMBL" id="HBEW01005346">
    <property type="protein sequence ID" value="CAD8583615.1"/>
    <property type="molecule type" value="Transcribed_RNA"/>
</dbReference>
<evidence type="ECO:0000256" key="3">
    <source>
        <dbReference type="PROSITE-ProRule" id="PRU00023"/>
    </source>
</evidence>
<evidence type="ECO:0000256" key="4">
    <source>
        <dbReference type="SAM" id="MobiDB-lite"/>
    </source>
</evidence>
<dbReference type="PROSITE" id="PS50088">
    <property type="entry name" value="ANK_REPEAT"/>
    <property type="match status" value="1"/>
</dbReference>
<name>A0A7S0KKN3_9CHLO</name>
<evidence type="ECO:0000256" key="1">
    <source>
        <dbReference type="ARBA" id="ARBA00022737"/>
    </source>
</evidence>
<dbReference type="Gene3D" id="1.25.40.20">
    <property type="entry name" value="Ankyrin repeat-containing domain"/>
    <property type="match status" value="1"/>
</dbReference>
<feature type="region of interest" description="Disordered" evidence="4">
    <location>
        <begin position="433"/>
        <end position="529"/>
    </location>
</feature>
<keyword evidence="1" id="KW-0677">Repeat</keyword>
<proteinExistence type="predicted"/>
<feature type="repeat" description="ANK" evidence="3">
    <location>
        <begin position="389"/>
        <end position="421"/>
    </location>
</feature>
<evidence type="ECO:0000313" key="5">
    <source>
        <dbReference type="EMBL" id="CAD8583615.1"/>
    </source>
</evidence>
<organism evidence="5">
    <name type="scientific">Ostreococcus mediterraneus</name>
    <dbReference type="NCBI Taxonomy" id="1486918"/>
    <lineage>
        <taxon>Eukaryota</taxon>
        <taxon>Viridiplantae</taxon>
        <taxon>Chlorophyta</taxon>
        <taxon>Mamiellophyceae</taxon>
        <taxon>Mamiellales</taxon>
        <taxon>Bathycoccaceae</taxon>
        <taxon>Ostreococcus</taxon>
    </lineage>
</organism>
<feature type="compositionally biased region" description="Acidic residues" evidence="4">
    <location>
        <begin position="738"/>
        <end position="747"/>
    </location>
</feature>
<gene>
    <name evidence="5" type="ORF">OMED0929_LOCUS4479</name>
</gene>
<dbReference type="PANTHER" id="PTHR24171">
    <property type="entry name" value="ANKYRIN REPEAT DOMAIN-CONTAINING PROTEIN 39-RELATED"/>
    <property type="match status" value="1"/>
</dbReference>
<dbReference type="Pfam" id="PF12796">
    <property type="entry name" value="Ank_2"/>
    <property type="match status" value="1"/>
</dbReference>
<feature type="region of interest" description="Disordered" evidence="4">
    <location>
        <begin position="285"/>
        <end position="312"/>
    </location>
</feature>
<accession>A0A7S0KKN3</accession>
<feature type="compositionally biased region" description="Low complexity" evidence="4">
    <location>
        <begin position="666"/>
        <end position="683"/>
    </location>
</feature>
<feature type="region of interest" description="Disordered" evidence="4">
    <location>
        <begin position="571"/>
        <end position="747"/>
    </location>
</feature>
<dbReference type="GO" id="GO:0085020">
    <property type="term" value="P:protein K6-linked ubiquitination"/>
    <property type="evidence" value="ECO:0007669"/>
    <property type="project" value="TreeGrafter"/>
</dbReference>
<protein>
    <submittedName>
        <fullName evidence="5">Uncharacterized protein</fullName>
    </submittedName>
</protein>
<dbReference type="AlphaFoldDB" id="A0A7S0KKN3"/>
<dbReference type="InterPro" id="IPR036770">
    <property type="entry name" value="Ankyrin_rpt-contain_sf"/>
</dbReference>
<dbReference type="PANTHER" id="PTHR24171:SF8">
    <property type="entry name" value="BRCA1-ASSOCIATED RING DOMAIN PROTEIN 1"/>
    <property type="match status" value="1"/>
</dbReference>
<sequence>MERTNPLFERDDARARVESGARRDGDAYAMRRACAGGTMMFRRRARDASAEAEAEAAKKQFVRVNDDDWVLEYGRVEDAGREFAPRESVGLRDVARVERFGGGAVIRLLLRDGGVVELTANDVDESAVWERGLACALNACAAARGDGAGDVAALRAVGDDDAESNLDDSDDDGGGAARATTTTMYGSARADRVGAHAFVPELVAPERMAPNDGHVMISVSPTNARDGGKAAANNLGVPSFHDDDGFVNTSKSTTRRPLLQPNDVDKLASTLEHSARLTRCDISDLGSERSSDRSDFSDDDDGGSSWGGSSAGDPMVIEAFSRSRHGRVKELQKLFARGVDPRVRDGNGLTLLHIACQNNQRRSAKLVLKQTDYKRTPPKLEIINSQTNNGHTPLHFCFAYGYEALGEYLLSLGASDRITNIHGLSCYEGLEPNETRETLNNPDMKQRAHEARMQRWIESQRPGAMPDAFPRAPASTRSGGSDPRRGYSEPGDYIARSRSVSEYSDDRSHASYDSFGVPRAASHGHPGAYGPPPPQPYAAMPMPYAVPYATPMMPMHPMYMQYPGMPPPMHHGAYDDRGYRSPPRRRRDSRDRRSRSRSRGSEYDGGRRRDRERSRSRDHRDRRSTREYDRDRDYDRDYDRRRRDERDYDERRSRSRRSDERRSRPSSRARSLGDPSDDASSLGSDGGRDRVSSRRTPSRREGATPSRSARRKPAKVDVLETTPGGVDAARRKAGVFNDDSDVDGDGP</sequence>
<dbReference type="InterPro" id="IPR002110">
    <property type="entry name" value="Ankyrin_rpt"/>
</dbReference>
<dbReference type="SUPFAM" id="SSF48403">
    <property type="entry name" value="Ankyrin repeat"/>
    <property type="match status" value="1"/>
</dbReference>
<dbReference type="PROSITE" id="PS50297">
    <property type="entry name" value="ANK_REP_REGION"/>
    <property type="match status" value="1"/>
</dbReference>
<keyword evidence="2 3" id="KW-0040">ANK repeat</keyword>
<feature type="compositionally biased region" description="Basic and acidic residues" evidence="4">
    <location>
        <begin position="285"/>
        <end position="296"/>
    </location>
</feature>
<feature type="compositionally biased region" description="Basic and acidic residues" evidence="4">
    <location>
        <begin position="599"/>
        <end position="663"/>
    </location>
</feature>
<reference evidence="5" key="1">
    <citation type="submission" date="2021-01" db="EMBL/GenBank/DDBJ databases">
        <authorList>
            <person name="Corre E."/>
            <person name="Pelletier E."/>
            <person name="Niang G."/>
            <person name="Scheremetjew M."/>
            <person name="Finn R."/>
            <person name="Kale V."/>
            <person name="Holt S."/>
            <person name="Cochrane G."/>
            <person name="Meng A."/>
            <person name="Brown T."/>
            <person name="Cohen L."/>
        </authorList>
    </citation>
    <scope>NUCLEOTIDE SEQUENCE</scope>
    <source>
        <strain evidence="5">Clade-D-RCC2572</strain>
    </source>
</reference>
<feature type="compositionally biased region" description="Basic residues" evidence="4">
    <location>
        <begin position="582"/>
        <end position="598"/>
    </location>
</feature>
<dbReference type="GO" id="GO:0004842">
    <property type="term" value="F:ubiquitin-protein transferase activity"/>
    <property type="evidence" value="ECO:0007669"/>
    <property type="project" value="TreeGrafter"/>
</dbReference>
<dbReference type="SMART" id="SM00248">
    <property type="entry name" value="ANK"/>
    <property type="match status" value="2"/>
</dbReference>
<feature type="compositionally biased region" description="Basic and acidic residues" evidence="4">
    <location>
        <begin position="686"/>
        <end position="702"/>
    </location>
</feature>
<feature type="compositionally biased region" description="Basic and acidic residues" evidence="4">
    <location>
        <begin position="444"/>
        <end position="455"/>
    </location>
</feature>
<evidence type="ECO:0000256" key="2">
    <source>
        <dbReference type="ARBA" id="ARBA00023043"/>
    </source>
</evidence>